<dbReference type="RefSeq" id="XP_018987095.1">
    <property type="nucleotide sequence ID" value="XM_019126841.1"/>
</dbReference>
<evidence type="ECO:0000313" key="1">
    <source>
        <dbReference type="EMBL" id="ODQ81767.1"/>
    </source>
</evidence>
<protein>
    <submittedName>
        <fullName evidence="1">Uncharacterized protein</fullName>
    </submittedName>
</protein>
<organism evidence="1 2">
    <name type="scientific">Babjeviella inositovora NRRL Y-12698</name>
    <dbReference type="NCBI Taxonomy" id="984486"/>
    <lineage>
        <taxon>Eukaryota</taxon>
        <taxon>Fungi</taxon>
        <taxon>Dikarya</taxon>
        <taxon>Ascomycota</taxon>
        <taxon>Saccharomycotina</taxon>
        <taxon>Pichiomycetes</taxon>
        <taxon>Serinales incertae sedis</taxon>
        <taxon>Babjeviella</taxon>
    </lineage>
</organism>
<reference evidence="2" key="1">
    <citation type="submission" date="2016-05" db="EMBL/GenBank/DDBJ databases">
        <title>Comparative genomics of biotechnologically important yeasts.</title>
        <authorList>
            <consortium name="DOE Joint Genome Institute"/>
            <person name="Riley R."/>
            <person name="Haridas S."/>
            <person name="Wolfe K.H."/>
            <person name="Lopes M.R."/>
            <person name="Hittinger C.T."/>
            <person name="Goker M."/>
            <person name="Salamov A."/>
            <person name="Wisecaver J."/>
            <person name="Long T.M."/>
            <person name="Aerts A.L."/>
            <person name="Barry K."/>
            <person name="Choi C."/>
            <person name="Clum A."/>
            <person name="Coughlan A.Y."/>
            <person name="Deshpande S."/>
            <person name="Douglass A.P."/>
            <person name="Hanson S.J."/>
            <person name="Klenk H.-P."/>
            <person name="Labutti K."/>
            <person name="Lapidus A."/>
            <person name="Lindquist E."/>
            <person name="Lipzen A."/>
            <person name="Meier-Kolthoff J.P."/>
            <person name="Ohm R.A."/>
            <person name="Otillar R.P."/>
            <person name="Pangilinan J."/>
            <person name="Peng Y."/>
            <person name="Rokas A."/>
            <person name="Rosa C.A."/>
            <person name="Scheuner C."/>
            <person name="Sibirny A.A."/>
            <person name="Slot J.C."/>
            <person name="Stielow J.B."/>
            <person name="Sun H."/>
            <person name="Kurtzman C.P."/>
            <person name="Blackwell M."/>
            <person name="Grigoriev I.V."/>
            <person name="Jeffries T.W."/>
        </authorList>
    </citation>
    <scope>NUCLEOTIDE SEQUENCE [LARGE SCALE GENOMIC DNA]</scope>
    <source>
        <strain evidence="2">NRRL Y-12698</strain>
    </source>
</reference>
<dbReference type="EMBL" id="KV454427">
    <property type="protein sequence ID" value="ODQ81767.1"/>
    <property type="molecule type" value="Genomic_DNA"/>
</dbReference>
<proteinExistence type="predicted"/>
<evidence type="ECO:0000313" key="2">
    <source>
        <dbReference type="Proteomes" id="UP000094336"/>
    </source>
</evidence>
<keyword evidence="2" id="KW-1185">Reference proteome</keyword>
<dbReference type="AlphaFoldDB" id="A0A1E3QXK4"/>
<dbReference type="Proteomes" id="UP000094336">
    <property type="component" value="Unassembled WGS sequence"/>
</dbReference>
<sequence length="53" mass="6235">MTESICVRHIHVLDYYPYYDSIATIIFPHGCQYALHAGFTSYLLDRLKRPVFV</sequence>
<gene>
    <name evidence="1" type="ORF">BABINDRAFT_111152</name>
</gene>
<dbReference type="GeneID" id="30144695"/>
<accession>A0A1E3QXK4</accession>
<name>A0A1E3QXK4_9ASCO</name>